<dbReference type="Proteomes" id="UP001162156">
    <property type="component" value="Unassembled WGS sequence"/>
</dbReference>
<dbReference type="EMBL" id="JANEYF010001674">
    <property type="protein sequence ID" value="KAJ8959748.1"/>
    <property type="molecule type" value="Genomic_DNA"/>
</dbReference>
<sequence length="86" mass="10193">MRWRAKHHVCEDVFQEALSLSSYVERKSVTLDYMPSLRNISRLESVRAANNTKRGNRFRNYLRNLNINYNDNTIKLASNILTLDEF</sequence>
<organism evidence="1 2">
    <name type="scientific">Rhamnusium bicolor</name>
    <dbReference type="NCBI Taxonomy" id="1586634"/>
    <lineage>
        <taxon>Eukaryota</taxon>
        <taxon>Metazoa</taxon>
        <taxon>Ecdysozoa</taxon>
        <taxon>Arthropoda</taxon>
        <taxon>Hexapoda</taxon>
        <taxon>Insecta</taxon>
        <taxon>Pterygota</taxon>
        <taxon>Neoptera</taxon>
        <taxon>Endopterygota</taxon>
        <taxon>Coleoptera</taxon>
        <taxon>Polyphaga</taxon>
        <taxon>Cucujiformia</taxon>
        <taxon>Chrysomeloidea</taxon>
        <taxon>Cerambycidae</taxon>
        <taxon>Lepturinae</taxon>
        <taxon>Rhagiini</taxon>
        <taxon>Rhamnusium</taxon>
    </lineage>
</organism>
<accession>A0AAV8Z6K5</accession>
<name>A0AAV8Z6K5_9CUCU</name>
<proteinExistence type="predicted"/>
<gene>
    <name evidence="1" type="ORF">NQ314_006177</name>
</gene>
<keyword evidence="2" id="KW-1185">Reference proteome</keyword>
<dbReference type="AlphaFoldDB" id="A0AAV8Z6K5"/>
<comment type="caution">
    <text evidence="1">The sequence shown here is derived from an EMBL/GenBank/DDBJ whole genome shotgun (WGS) entry which is preliminary data.</text>
</comment>
<evidence type="ECO:0000313" key="2">
    <source>
        <dbReference type="Proteomes" id="UP001162156"/>
    </source>
</evidence>
<reference evidence="1" key="1">
    <citation type="journal article" date="2023" name="Insect Mol. Biol.">
        <title>Genome sequencing provides insights into the evolution of gene families encoding plant cell wall-degrading enzymes in longhorned beetles.</title>
        <authorList>
            <person name="Shin N.R."/>
            <person name="Okamura Y."/>
            <person name="Kirsch R."/>
            <person name="Pauchet Y."/>
        </authorList>
    </citation>
    <scope>NUCLEOTIDE SEQUENCE</scope>
    <source>
        <strain evidence="1">RBIC_L_NR</strain>
    </source>
</reference>
<evidence type="ECO:0000313" key="1">
    <source>
        <dbReference type="EMBL" id="KAJ8959748.1"/>
    </source>
</evidence>
<protein>
    <submittedName>
        <fullName evidence="1">Uncharacterized protein</fullName>
    </submittedName>
</protein>